<dbReference type="InterPro" id="IPR033728">
    <property type="entry name" value="ThrRS_core"/>
</dbReference>
<dbReference type="SUPFAM" id="SSF55186">
    <property type="entry name" value="ThrRS/AlaRS common domain"/>
    <property type="match status" value="2"/>
</dbReference>
<comment type="similarity">
    <text evidence="1">Belongs to the class-II aminoacyl-tRNA synthetase family.</text>
</comment>
<dbReference type="Gene3D" id="3.30.54.20">
    <property type="match status" value="2"/>
</dbReference>
<evidence type="ECO:0000313" key="13">
    <source>
        <dbReference type="EMBL" id="KAF5949817.1"/>
    </source>
</evidence>
<dbReference type="PANTHER" id="PTHR11451:SF44">
    <property type="entry name" value="THREONINE--TRNA LIGASE, CHLOROPLASTIC_MITOCHONDRIAL 2"/>
    <property type="match status" value="1"/>
</dbReference>
<dbReference type="InterPro" id="IPR006195">
    <property type="entry name" value="aa-tRNA-synth_II"/>
</dbReference>
<dbReference type="GO" id="GO:0004829">
    <property type="term" value="F:threonine-tRNA ligase activity"/>
    <property type="evidence" value="ECO:0007669"/>
    <property type="project" value="UniProtKB-EC"/>
</dbReference>
<dbReference type="GO" id="GO:0046872">
    <property type="term" value="F:metal ion binding"/>
    <property type="evidence" value="ECO:0007669"/>
    <property type="project" value="UniProtKB-KW"/>
</dbReference>
<evidence type="ECO:0000256" key="8">
    <source>
        <dbReference type="ARBA" id="ARBA00022917"/>
    </source>
</evidence>
<dbReference type="Gene3D" id="3.30.980.10">
    <property type="entry name" value="Threonyl-trna Synthetase, Chain A, domain 2"/>
    <property type="match status" value="2"/>
</dbReference>
<name>A0A7J7HB99_CAMSI</name>
<dbReference type="Gene3D" id="3.30.930.10">
    <property type="entry name" value="Bira Bifunctional Protein, Domain 2"/>
    <property type="match status" value="1"/>
</dbReference>
<organism evidence="13 14">
    <name type="scientific">Camellia sinensis</name>
    <name type="common">Tea plant</name>
    <name type="synonym">Thea sinensis</name>
    <dbReference type="NCBI Taxonomy" id="4442"/>
    <lineage>
        <taxon>Eukaryota</taxon>
        <taxon>Viridiplantae</taxon>
        <taxon>Streptophyta</taxon>
        <taxon>Embryophyta</taxon>
        <taxon>Tracheophyta</taxon>
        <taxon>Spermatophyta</taxon>
        <taxon>Magnoliopsida</taxon>
        <taxon>eudicotyledons</taxon>
        <taxon>Gunneridae</taxon>
        <taxon>Pentapetalae</taxon>
        <taxon>asterids</taxon>
        <taxon>Ericales</taxon>
        <taxon>Theaceae</taxon>
        <taxon>Camellia</taxon>
    </lineage>
</organism>
<dbReference type="EC" id="6.1.1.3" evidence="2"/>
<reference evidence="13 14" key="2">
    <citation type="submission" date="2020-07" db="EMBL/GenBank/DDBJ databases">
        <title>Genome assembly of wild tea tree DASZ reveals pedigree and selection history of tea varieties.</title>
        <authorList>
            <person name="Zhang W."/>
        </authorList>
    </citation>
    <scope>NUCLEOTIDE SEQUENCE [LARGE SCALE GENOMIC DNA]</scope>
    <source>
        <strain evidence="14">cv. G240</strain>
        <tissue evidence="13">Leaf</tissue>
    </source>
</reference>
<evidence type="ECO:0000313" key="14">
    <source>
        <dbReference type="Proteomes" id="UP000593564"/>
    </source>
</evidence>
<dbReference type="Proteomes" id="UP000593564">
    <property type="component" value="Unassembled WGS sequence"/>
</dbReference>
<evidence type="ECO:0000256" key="10">
    <source>
        <dbReference type="ARBA" id="ARBA00031900"/>
    </source>
</evidence>
<keyword evidence="9" id="KW-0030">Aminoacyl-tRNA synthetase</keyword>
<evidence type="ECO:0000256" key="11">
    <source>
        <dbReference type="ARBA" id="ARBA00049515"/>
    </source>
</evidence>
<dbReference type="Pfam" id="PF03129">
    <property type="entry name" value="HGTP_anticodon"/>
    <property type="match status" value="1"/>
</dbReference>
<evidence type="ECO:0000256" key="3">
    <source>
        <dbReference type="ARBA" id="ARBA00022598"/>
    </source>
</evidence>
<evidence type="ECO:0000256" key="2">
    <source>
        <dbReference type="ARBA" id="ARBA00013163"/>
    </source>
</evidence>
<dbReference type="GO" id="GO:0006435">
    <property type="term" value="P:threonyl-tRNA aminoacylation"/>
    <property type="evidence" value="ECO:0007669"/>
    <property type="project" value="InterPro"/>
</dbReference>
<dbReference type="InterPro" id="IPR004154">
    <property type="entry name" value="Anticodon-bd"/>
</dbReference>
<dbReference type="FunFam" id="3.40.50.800:FF:000001">
    <property type="entry name" value="Threonine--tRNA ligase"/>
    <property type="match status" value="1"/>
</dbReference>
<comment type="caution">
    <text evidence="13">The sequence shown here is derived from an EMBL/GenBank/DDBJ whole genome shotgun (WGS) entry which is preliminary data.</text>
</comment>
<evidence type="ECO:0000256" key="5">
    <source>
        <dbReference type="ARBA" id="ARBA00022741"/>
    </source>
</evidence>
<keyword evidence="6" id="KW-0862">Zinc</keyword>
<feature type="domain" description="Aminoacyl-transfer RNA synthetases class-II family profile" evidence="12">
    <location>
        <begin position="524"/>
        <end position="798"/>
    </location>
</feature>
<accession>A0A7J7HB99</accession>
<keyword evidence="5" id="KW-0547">Nucleotide-binding</keyword>
<dbReference type="InterPro" id="IPR012947">
    <property type="entry name" value="tRNA_SAD"/>
</dbReference>
<evidence type="ECO:0000256" key="7">
    <source>
        <dbReference type="ARBA" id="ARBA00022840"/>
    </source>
</evidence>
<gene>
    <name evidence="13" type="ORF">HYC85_011810</name>
</gene>
<dbReference type="AlphaFoldDB" id="A0A7J7HB99"/>
<sequence>MFVVQRMALSSHSLFTFSLRLSTNAASISRSSFFPLHSPSKTLFSISRTAFQRQIRVLALYHKRNGVSTSSAVATESIETASIAEDKEEISTEKIVLPTNDSSESLLRIRHTCAHVMAMAVQRIYPDAKVTIGPWIECGFYYDFDMEPLTDTDLKRIKKEMDRIIGRNLPLIREEVTRDEAERRIKAINEPYKMEILESIKEDPITIYHIESCRTHKGANRNQCRDSLQSLVGPIKELTGINVGTIYGVMSDRCGKVHPQKVCPILSKGVPSKGVPNSSKGVPDMMARHVGALACAPVLSAGGKRSAMRVAASAIRRRQKEETCSRVEKKNPLWVWNKKMNQGMDSIIMASGEVRLRSPNRIRELNRPGQNDLFVDKRIEIKLDCFDQAIHIDFDIDEDIEARDRSVVNGDEAAVAVVNEEVGGECGGGEIVDATSAVGDVAEDEAGFDGGEGSNEWWDLCAGPHVESTGKIDRKAVELESVAGAYWRGDTDKPMLQRIYGTAWENDKQLKAYLHFKKEAKKRDHRRLGQDLDLFSIQDEAGGGLVFWHPKGAIVRHIIEGFWKKIHMVRGYDLLYTPHVAKADLWKISGHLDFYKENMYDQMKIEEELYQLRPMNCPYHILVYKRKLHSYRDFPIRVAELGTVYRYELSGSLHGLFRVRGFTQDDAHIFCLDDQIKDEIRGVLDLTEEILLQFGFSKYEVNLSTRPEKAVGGDDIWEKATSALKDALDDKGWSYQVDFNLPQRFDITYVDSNSEKKRPIMIHRAVLGSLERFFGVLIEHYAGDFPLWLCPIQARVLPVTDTQLEYCNQVTSKLKASGIRAEVCSGERLPKLIRNAEKQKIPLMAVVGPKEVETQTLTIRSRFGGELGTMTIDDFISRTKNATENRTTF</sequence>
<evidence type="ECO:0000256" key="6">
    <source>
        <dbReference type="ARBA" id="ARBA00022833"/>
    </source>
</evidence>
<dbReference type="HAMAP" id="MF_00184">
    <property type="entry name" value="Thr_tRNA_synth"/>
    <property type="match status" value="1"/>
</dbReference>
<dbReference type="InterPro" id="IPR036621">
    <property type="entry name" value="Anticodon-bd_dom_sf"/>
</dbReference>
<dbReference type="InterPro" id="IPR045864">
    <property type="entry name" value="aa-tRNA-synth_II/BPL/LPL"/>
</dbReference>
<dbReference type="PANTHER" id="PTHR11451">
    <property type="entry name" value="THREONINE-TRNA LIGASE"/>
    <property type="match status" value="1"/>
</dbReference>
<keyword evidence="14" id="KW-1185">Reference proteome</keyword>
<keyword evidence="3" id="KW-0436">Ligase</keyword>
<reference evidence="14" key="1">
    <citation type="journal article" date="2020" name="Nat. Commun.">
        <title>Genome assembly of wild tea tree DASZ reveals pedigree and selection history of tea varieties.</title>
        <authorList>
            <person name="Zhang W."/>
            <person name="Zhang Y."/>
            <person name="Qiu H."/>
            <person name="Guo Y."/>
            <person name="Wan H."/>
            <person name="Zhang X."/>
            <person name="Scossa F."/>
            <person name="Alseekh S."/>
            <person name="Zhang Q."/>
            <person name="Wang P."/>
            <person name="Xu L."/>
            <person name="Schmidt M.H."/>
            <person name="Jia X."/>
            <person name="Li D."/>
            <person name="Zhu A."/>
            <person name="Guo F."/>
            <person name="Chen W."/>
            <person name="Ni D."/>
            <person name="Usadel B."/>
            <person name="Fernie A.R."/>
            <person name="Wen W."/>
        </authorList>
    </citation>
    <scope>NUCLEOTIDE SEQUENCE [LARGE SCALE GENOMIC DNA]</scope>
    <source>
        <strain evidence="14">cv. G240</strain>
    </source>
</reference>
<dbReference type="EMBL" id="JACBKZ010000005">
    <property type="protein sequence ID" value="KAF5949817.1"/>
    <property type="molecule type" value="Genomic_DNA"/>
</dbReference>
<keyword evidence="4" id="KW-0479">Metal-binding</keyword>
<comment type="catalytic activity">
    <reaction evidence="11">
        <text>tRNA(Thr) + L-threonine + ATP = L-threonyl-tRNA(Thr) + AMP + diphosphate + H(+)</text>
        <dbReference type="Rhea" id="RHEA:24624"/>
        <dbReference type="Rhea" id="RHEA-COMP:9670"/>
        <dbReference type="Rhea" id="RHEA-COMP:9704"/>
        <dbReference type="ChEBI" id="CHEBI:15378"/>
        <dbReference type="ChEBI" id="CHEBI:30616"/>
        <dbReference type="ChEBI" id="CHEBI:33019"/>
        <dbReference type="ChEBI" id="CHEBI:57926"/>
        <dbReference type="ChEBI" id="CHEBI:78442"/>
        <dbReference type="ChEBI" id="CHEBI:78534"/>
        <dbReference type="ChEBI" id="CHEBI:456215"/>
        <dbReference type="EC" id="6.1.1.3"/>
    </reaction>
</comment>
<dbReference type="GO" id="GO:0005524">
    <property type="term" value="F:ATP binding"/>
    <property type="evidence" value="ECO:0007669"/>
    <property type="project" value="UniProtKB-KW"/>
</dbReference>
<dbReference type="InterPro" id="IPR018163">
    <property type="entry name" value="Thr/Ala-tRNA-synth_IIc_edit"/>
</dbReference>
<dbReference type="PRINTS" id="PR01047">
    <property type="entry name" value="TRNASYNTHTHR"/>
</dbReference>
<evidence type="ECO:0000259" key="12">
    <source>
        <dbReference type="PROSITE" id="PS50862"/>
    </source>
</evidence>
<proteinExistence type="inferred from homology"/>
<dbReference type="SMART" id="SM00863">
    <property type="entry name" value="tRNA_SAD"/>
    <property type="match status" value="1"/>
</dbReference>
<keyword evidence="7" id="KW-0067">ATP-binding</keyword>
<dbReference type="Pfam" id="PF00587">
    <property type="entry name" value="tRNA-synt_2b"/>
    <property type="match status" value="1"/>
</dbReference>
<dbReference type="Pfam" id="PF07973">
    <property type="entry name" value="tRNA_SAD"/>
    <property type="match status" value="1"/>
</dbReference>
<keyword evidence="8" id="KW-0648">Protein biosynthesis</keyword>
<dbReference type="FunFam" id="3.30.930.10:FF:000002">
    <property type="entry name" value="Threonine--tRNA ligase"/>
    <property type="match status" value="1"/>
</dbReference>
<dbReference type="CDD" id="cd00771">
    <property type="entry name" value="ThrRS_core"/>
    <property type="match status" value="1"/>
</dbReference>
<protein>
    <recommendedName>
        <fullName evidence="2">threonine--tRNA ligase</fullName>
        <ecNumber evidence="2">6.1.1.3</ecNumber>
    </recommendedName>
    <alternativeName>
        <fullName evidence="10">Threonyl-tRNA synthetase</fullName>
    </alternativeName>
</protein>
<dbReference type="InterPro" id="IPR002320">
    <property type="entry name" value="Thr-tRNA-ligase_IIa"/>
</dbReference>
<dbReference type="InterPro" id="IPR002314">
    <property type="entry name" value="aa-tRNA-synt_IIb"/>
</dbReference>
<evidence type="ECO:0000256" key="9">
    <source>
        <dbReference type="ARBA" id="ARBA00023146"/>
    </source>
</evidence>
<evidence type="ECO:0000256" key="4">
    <source>
        <dbReference type="ARBA" id="ARBA00022723"/>
    </source>
</evidence>
<dbReference type="SUPFAM" id="SSF52954">
    <property type="entry name" value="Class II aaRS ABD-related"/>
    <property type="match status" value="1"/>
</dbReference>
<dbReference type="PROSITE" id="PS50862">
    <property type="entry name" value="AA_TRNA_LIGASE_II"/>
    <property type="match status" value="1"/>
</dbReference>
<dbReference type="CDD" id="cd00860">
    <property type="entry name" value="ThrRS_anticodon"/>
    <property type="match status" value="1"/>
</dbReference>
<dbReference type="Gene3D" id="3.40.50.800">
    <property type="entry name" value="Anticodon-binding domain"/>
    <property type="match status" value="1"/>
</dbReference>
<dbReference type="InterPro" id="IPR047246">
    <property type="entry name" value="ThrRS_anticodon"/>
</dbReference>
<evidence type="ECO:0000256" key="1">
    <source>
        <dbReference type="ARBA" id="ARBA00008226"/>
    </source>
</evidence>
<dbReference type="GO" id="GO:0009570">
    <property type="term" value="C:chloroplast stroma"/>
    <property type="evidence" value="ECO:0007669"/>
    <property type="project" value="TreeGrafter"/>
</dbReference>
<dbReference type="SUPFAM" id="SSF55681">
    <property type="entry name" value="Class II aaRS and biotin synthetases"/>
    <property type="match status" value="1"/>
</dbReference>